<evidence type="ECO:0000256" key="2">
    <source>
        <dbReference type="ARBA" id="ARBA00022679"/>
    </source>
</evidence>
<evidence type="ECO:0000256" key="3">
    <source>
        <dbReference type="ARBA" id="ARBA00022691"/>
    </source>
</evidence>
<dbReference type="NCBIfam" id="TIGR00536">
    <property type="entry name" value="hemK_fam"/>
    <property type="match status" value="1"/>
</dbReference>
<dbReference type="InterPro" id="IPR029063">
    <property type="entry name" value="SAM-dependent_MTases_sf"/>
</dbReference>
<evidence type="ECO:0000313" key="8">
    <source>
        <dbReference type="Proteomes" id="UP000630923"/>
    </source>
</evidence>
<gene>
    <name evidence="4 7" type="primary">prmC</name>
    <name evidence="7" type="ORF">GCM10017044_00140</name>
</gene>
<dbReference type="RefSeq" id="WP_191249528.1">
    <property type="nucleotide sequence ID" value="NZ_BNCI01000001.1"/>
</dbReference>
<feature type="binding site" evidence="4">
    <location>
        <position position="202"/>
    </location>
    <ligand>
        <name>S-adenosyl-L-methionine</name>
        <dbReference type="ChEBI" id="CHEBI:59789"/>
    </ligand>
</feature>
<dbReference type="Pfam" id="PF17827">
    <property type="entry name" value="PrmC_N"/>
    <property type="match status" value="1"/>
</dbReference>
<feature type="binding site" evidence="4">
    <location>
        <begin position="127"/>
        <end position="131"/>
    </location>
    <ligand>
        <name>S-adenosyl-L-methionine</name>
        <dbReference type="ChEBI" id="CHEBI:59789"/>
    </ligand>
</feature>
<dbReference type="InterPro" id="IPR019874">
    <property type="entry name" value="RF_methyltr_PrmC"/>
</dbReference>
<organism evidence="7 8">
    <name type="scientific">Kordiimonas sediminis</name>
    <dbReference type="NCBI Taxonomy" id="1735581"/>
    <lineage>
        <taxon>Bacteria</taxon>
        <taxon>Pseudomonadati</taxon>
        <taxon>Pseudomonadota</taxon>
        <taxon>Alphaproteobacteria</taxon>
        <taxon>Kordiimonadales</taxon>
        <taxon>Kordiimonadaceae</taxon>
        <taxon>Kordiimonas</taxon>
    </lineage>
</organism>
<keyword evidence="3 4" id="KW-0949">S-adenosyl-L-methionine</keyword>
<feature type="domain" description="Release factor glutamine methyltransferase N-terminal" evidence="6">
    <location>
        <begin position="15"/>
        <end position="81"/>
    </location>
</feature>
<dbReference type="InterPro" id="IPR040758">
    <property type="entry name" value="PrmC_N"/>
</dbReference>
<keyword evidence="1 4" id="KW-0489">Methyltransferase</keyword>
<feature type="binding site" evidence="4">
    <location>
        <begin position="202"/>
        <end position="205"/>
    </location>
    <ligand>
        <name>substrate</name>
    </ligand>
</feature>
<reference evidence="7" key="2">
    <citation type="submission" date="2020-09" db="EMBL/GenBank/DDBJ databases">
        <authorList>
            <person name="Sun Q."/>
            <person name="Kim S."/>
        </authorList>
    </citation>
    <scope>NUCLEOTIDE SEQUENCE</scope>
    <source>
        <strain evidence="7">KCTC 42590</strain>
    </source>
</reference>
<dbReference type="Gene3D" id="1.10.8.10">
    <property type="entry name" value="DNA helicase RuvA subunit, C-terminal domain"/>
    <property type="match status" value="1"/>
</dbReference>
<dbReference type="GO" id="GO:0102559">
    <property type="term" value="F:peptide chain release factor N(5)-glutamine methyltransferase activity"/>
    <property type="evidence" value="ECO:0007669"/>
    <property type="project" value="UniProtKB-EC"/>
</dbReference>
<protein>
    <recommendedName>
        <fullName evidence="4">Release factor glutamine methyltransferase</fullName>
        <shortName evidence="4">RF MTase</shortName>
        <ecNumber evidence="4">2.1.1.297</ecNumber>
    </recommendedName>
    <alternativeName>
        <fullName evidence="4">N5-glutamine methyltransferase PrmC</fullName>
    </alternativeName>
    <alternativeName>
        <fullName evidence="4">Protein-(glutamine-N5) MTase PrmC</fullName>
    </alternativeName>
    <alternativeName>
        <fullName evidence="4">Protein-glutamine N-methyltransferase PrmC</fullName>
    </alternativeName>
</protein>
<accession>A0A919AIH3</accession>
<dbReference type="InterPro" id="IPR050320">
    <property type="entry name" value="N5-glutamine_MTase"/>
</dbReference>
<comment type="similarity">
    <text evidence="4">Belongs to the protein N5-glutamine methyltransferase family. PrmC subfamily.</text>
</comment>
<evidence type="ECO:0000313" key="7">
    <source>
        <dbReference type="EMBL" id="GHF10427.1"/>
    </source>
</evidence>
<dbReference type="InterPro" id="IPR004556">
    <property type="entry name" value="HemK-like"/>
</dbReference>
<dbReference type="EMBL" id="BNCI01000001">
    <property type="protein sequence ID" value="GHF10427.1"/>
    <property type="molecule type" value="Genomic_DNA"/>
</dbReference>
<keyword evidence="2 4" id="KW-0808">Transferase</keyword>
<comment type="function">
    <text evidence="4">Methylates the class 1 translation termination release factors RF1/PrfA and RF2/PrfB on the glutamine residue of the universally conserved GGQ motif.</text>
</comment>
<dbReference type="InterPro" id="IPR025714">
    <property type="entry name" value="Methyltranfer_dom"/>
</dbReference>
<proteinExistence type="inferred from homology"/>
<dbReference type="AlphaFoldDB" id="A0A919AIH3"/>
<dbReference type="EC" id="2.1.1.297" evidence="4"/>
<dbReference type="NCBIfam" id="TIGR03534">
    <property type="entry name" value="RF_mod_PrmC"/>
    <property type="match status" value="1"/>
</dbReference>
<feature type="binding site" evidence="4">
    <location>
        <position position="156"/>
    </location>
    <ligand>
        <name>S-adenosyl-L-methionine</name>
        <dbReference type="ChEBI" id="CHEBI:59789"/>
    </ligand>
</feature>
<evidence type="ECO:0000259" key="6">
    <source>
        <dbReference type="Pfam" id="PF17827"/>
    </source>
</evidence>
<dbReference type="GO" id="GO:0003676">
    <property type="term" value="F:nucleic acid binding"/>
    <property type="evidence" value="ECO:0007669"/>
    <property type="project" value="InterPro"/>
</dbReference>
<dbReference type="SUPFAM" id="SSF53335">
    <property type="entry name" value="S-adenosyl-L-methionine-dependent methyltransferases"/>
    <property type="match status" value="1"/>
</dbReference>
<name>A0A919AIH3_9PROT</name>
<dbReference type="HAMAP" id="MF_02126">
    <property type="entry name" value="RF_methyltr_PrmC"/>
    <property type="match status" value="1"/>
</dbReference>
<evidence type="ECO:0000259" key="5">
    <source>
        <dbReference type="Pfam" id="PF13847"/>
    </source>
</evidence>
<feature type="domain" description="Methyltransferase" evidence="5">
    <location>
        <begin position="120"/>
        <end position="257"/>
    </location>
</feature>
<dbReference type="Gene3D" id="3.40.50.150">
    <property type="entry name" value="Vaccinia Virus protein VP39"/>
    <property type="match status" value="1"/>
</dbReference>
<dbReference type="Proteomes" id="UP000630923">
    <property type="component" value="Unassembled WGS sequence"/>
</dbReference>
<dbReference type="PROSITE" id="PS00092">
    <property type="entry name" value="N6_MTASE"/>
    <property type="match status" value="1"/>
</dbReference>
<keyword evidence="8" id="KW-1185">Reference proteome</keyword>
<dbReference type="PANTHER" id="PTHR18895">
    <property type="entry name" value="HEMK METHYLTRANSFERASE"/>
    <property type="match status" value="1"/>
</dbReference>
<feature type="binding site" evidence="4">
    <location>
        <position position="185"/>
    </location>
    <ligand>
        <name>S-adenosyl-L-methionine</name>
        <dbReference type="ChEBI" id="CHEBI:59789"/>
    </ligand>
</feature>
<dbReference type="InterPro" id="IPR002052">
    <property type="entry name" value="DNA_methylase_N6_adenine_CS"/>
</dbReference>
<evidence type="ECO:0000256" key="1">
    <source>
        <dbReference type="ARBA" id="ARBA00022603"/>
    </source>
</evidence>
<dbReference type="Pfam" id="PF13847">
    <property type="entry name" value="Methyltransf_31"/>
    <property type="match status" value="1"/>
</dbReference>
<comment type="caution">
    <text evidence="7">The sequence shown here is derived from an EMBL/GenBank/DDBJ whole genome shotgun (WGS) entry which is preliminary data.</text>
</comment>
<comment type="catalytic activity">
    <reaction evidence="4">
        <text>L-glutaminyl-[peptide chain release factor] + S-adenosyl-L-methionine = N(5)-methyl-L-glutaminyl-[peptide chain release factor] + S-adenosyl-L-homocysteine + H(+)</text>
        <dbReference type="Rhea" id="RHEA:42896"/>
        <dbReference type="Rhea" id="RHEA-COMP:10271"/>
        <dbReference type="Rhea" id="RHEA-COMP:10272"/>
        <dbReference type="ChEBI" id="CHEBI:15378"/>
        <dbReference type="ChEBI" id="CHEBI:30011"/>
        <dbReference type="ChEBI" id="CHEBI:57856"/>
        <dbReference type="ChEBI" id="CHEBI:59789"/>
        <dbReference type="ChEBI" id="CHEBI:61891"/>
        <dbReference type="EC" id="2.1.1.297"/>
    </reaction>
</comment>
<dbReference type="GO" id="GO:0032259">
    <property type="term" value="P:methylation"/>
    <property type="evidence" value="ECO:0007669"/>
    <property type="project" value="UniProtKB-KW"/>
</dbReference>
<sequence>MRNLSDWTVRSAVGKAGECLKAAGIEGSRNEAEILMVHILDWPRHKVFLEGTHVLSTEETTRYFEVVDRRAQFEPMAYILGSQEFYGRDFSVTPATLIPRPDTETLIDVALKRAQFPAKGGVLADLGTGTGCILLTLLSELKARSTSGRFSGVGIDISEAALKVAAGNAAALGIADMADFIQGDWFAGVPVLEDGYDCIVSNPPYITTDEMTGLMPDVRDFEPTGALHGGPDGLAPYRILTTQAATYLRPGGLLAVEIGFEQAKAVSAMFVQNHYQSVEVMKDLAGNDRVVSGFCPKN</sequence>
<evidence type="ECO:0000256" key="4">
    <source>
        <dbReference type="HAMAP-Rule" id="MF_02126"/>
    </source>
</evidence>
<reference evidence="7" key="1">
    <citation type="journal article" date="2014" name="Int. J. Syst. Evol. Microbiol.">
        <title>Complete genome sequence of Corynebacterium casei LMG S-19264T (=DSM 44701T), isolated from a smear-ripened cheese.</title>
        <authorList>
            <consortium name="US DOE Joint Genome Institute (JGI-PGF)"/>
            <person name="Walter F."/>
            <person name="Albersmeier A."/>
            <person name="Kalinowski J."/>
            <person name="Ruckert C."/>
        </authorList>
    </citation>
    <scope>NUCLEOTIDE SEQUENCE</scope>
    <source>
        <strain evidence="7">KCTC 42590</strain>
    </source>
</reference>
<dbReference type="PANTHER" id="PTHR18895:SF74">
    <property type="entry name" value="MTRF1L RELEASE FACTOR GLUTAMINE METHYLTRANSFERASE"/>
    <property type="match status" value="1"/>
</dbReference>
<dbReference type="CDD" id="cd02440">
    <property type="entry name" value="AdoMet_MTases"/>
    <property type="match status" value="1"/>
</dbReference>